<sequence>MTFFGFIRKVFIVLAVLVLVSVLFFVCIVLRQLPWKTSISRSDKVWTSDVYTKHFVNPDQWRHIETFICQIAIPYEQIRPELVEYEDELAAEIFRLLWNARNTYGKVYAPVTEAPTIGSVGGTAGIQAKVVAESDMEMACTITNVGNGYMGGLETVEVVMLQSSAMIELKYLWHTANLPRPWKFQWFGVYLQLMARKIWLQSVVAGVSNSATNVGGRDNVSRDL</sequence>
<evidence type="ECO:0000313" key="2">
    <source>
        <dbReference type="EMBL" id="RDW58454.1"/>
    </source>
</evidence>
<reference evidence="2 3" key="1">
    <citation type="journal article" date="2018" name="IMA Fungus">
        <title>IMA Genome-F 9: Draft genome sequence of Annulohypoxylon stygium, Aspergillus mulundensis, Berkeleyomyces basicola (syn. Thielaviopsis basicola), Ceratocystis smalleyi, two Cercospora beticola strains, Coleophoma cylindrospora, Fusarium fracticaudum, Phialophora cf. hyalina, and Morchella septimelata.</title>
        <authorList>
            <person name="Wingfield B.D."/>
            <person name="Bills G.F."/>
            <person name="Dong Y."/>
            <person name="Huang W."/>
            <person name="Nel W.J."/>
            <person name="Swalarsk-Parry B.S."/>
            <person name="Vaghefi N."/>
            <person name="Wilken P.M."/>
            <person name="An Z."/>
            <person name="de Beer Z.W."/>
            <person name="De Vos L."/>
            <person name="Chen L."/>
            <person name="Duong T.A."/>
            <person name="Gao Y."/>
            <person name="Hammerbacher A."/>
            <person name="Kikkert J.R."/>
            <person name="Li Y."/>
            <person name="Li H."/>
            <person name="Li K."/>
            <person name="Li Q."/>
            <person name="Liu X."/>
            <person name="Ma X."/>
            <person name="Naidoo K."/>
            <person name="Pethybridge S.J."/>
            <person name="Sun J."/>
            <person name="Steenkamp E.T."/>
            <person name="van der Nest M.A."/>
            <person name="van Wyk S."/>
            <person name="Wingfield M.J."/>
            <person name="Xiong C."/>
            <person name="Yue Q."/>
            <person name="Zhang X."/>
        </authorList>
    </citation>
    <scope>NUCLEOTIDE SEQUENCE [LARGE SCALE GENOMIC DNA]</scope>
    <source>
        <strain evidence="2 3">BP5796</strain>
    </source>
</reference>
<feature type="transmembrane region" description="Helical" evidence="1">
    <location>
        <begin position="6"/>
        <end position="30"/>
    </location>
</feature>
<organism evidence="2 3">
    <name type="scientific">Coleophoma crateriformis</name>
    <dbReference type="NCBI Taxonomy" id="565419"/>
    <lineage>
        <taxon>Eukaryota</taxon>
        <taxon>Fungi</taxon>
        <taxon>Dikarya</taxon>
        <taxon>Ascomycota</taxon>
        <taxon>Pezizomycotina</taxon>
        <taxon>Leotiomycetes</taxon>
        <taxon>Helotiales</taxon>
        <taxon>Dermateaceae</taxon>
        <taxon>Coleophoma</taxon>
    </lineage>
</organism>
<comment type="caution">
    <text evidence="2">The sequence shown here is derived from an EMBL/GenBank/DDBJ whole genome shotgun (WGS) entry which is preliminary data.</text>
</comment>
<accession>A0A3D8QAG1</accession>
<keyword evidence="3" id="KW-1185">Reference proteome</keyword>
<keyword evidence="1" id="KW-0472">Membrane</keyword>
<keyword evidence="1" id="KW-1133">Transmembrane helix</keyword>
<dbReference type="EMBL" id="PDLN01000021">
    <property type="protein sequence ID" value="RDW58454.1"/>
    <property type="molecule type" value="Genomic_DNA"/>
</dbReference>
<name>A0A3D8QAG1_9HELO</name>
<protein>
    <submittedName>
        <fullName evidence="2">Uncharacterized protein</fullName>
    </submittedName>
</protein>
<dbReference type="Proteomes" id="UP000256328">
    <property type="component" value="Unassembled WGS sequence"/>
</dbReference>
<keyword evidence="1" id="KW-0812">Transmembrane</keyword>
<evidence type="ECO:0000313" key="3">
    <source>
        <dbReference type="Proteomes" id="UP000256328"/>
    </source>
</evidence>
<dbReference type="AlphaFoldDB" id="A0A3D8QAG1"/>
<dbReference type="OrthoDB" id="4647542at2759"/>
<gene>
    <name evidence="2" type="ORF">BP5796_12384</name>
</gene>
<proteinExistence type="predicted"/>
<evidence type="ECO:0000256" key="1">
    <source>
        <dbReference type="SAM" id="Phobius"/>
    </source>
</evidence>